<evidence type="ECO:0000256" key="4">
    <source>
        <dbReference type="ARBA" id="ARBA00023159"/>
    </source>
</evidence>
<dbReference type="PANTHER" id="PTHR46796:SF6">
    <property type="entry name" value="ARAC SUBFAMILY"/>
    <property type="match status" value="1"/>
</dbReference>
<comment type="subcellular location">
    <subcellularLocation>
        <location evidence="1">Cytoplasm</location>
    </subcellularLocation>
</comment>
<name>A0A562PL65_9PSED</name>
<keyword evidence="3 8" id="KW-0238">DNA-binding</keyword>
<evidence type="ECO:0000256" key="2">
    <source>
        <dbReference type="ARBA" id="ARBA00023015"/>
    </source>
</evidence>
<keyword evidence="2" id="KW-0805">Transcription regulation</keyword>
<dbReference type="InterPro" id="IPR035418">
    <property type="entry name" value="AraC-bd_2"/>
</dbReference>
<keyword evidence="5" id="KW-0804">Transcription</keyword>
<gene>
    <name evidence="8" type="ORF">IQ22_04637</name>
</gene>
<dbReference type="InterPro" id="IPR050204">
    <property type="entry name" value="AraC_XylS_family_regulators"/>
</dbReference>
<dbReference type="InterPro" id="IPR018060">
    <property type="entry name" value="HTH_AraC"/>
</dbReference>
<proteinExistence type="predicted"/>
<dbReference type="Proteomes" id="UP000316905">
    <property type="component" value="Unassembled WGS sequence"/>
</dbReference>
<organism evidence="8 9">
    <name type="scientific">Pseudomonas duriflava</name>
    <dbReference type="NCBI Taxonomy" id="459528"/>
    <lineage>
        <taxon>Bacteria</taxon>
        <taxon>Pseudomonadati</taxon>
        <taxon>Pseudomonadota</taxon>
        <taxon>Gammaproteobacteria</taxon>
        <taxon>Pseudomonadales</taxon>
        <taxon>Pseudomonadaceae</taxon>
        <taxon>Pseudomonas</taxon>
    </lineage>
</organism>
<keyword evidence="9" id="KW-1185">Reference proteome</keyword>
<dbReference type="GO" id="GO:0003700">
    <property type="term" value="F:DNA-binding transcription factor activity"/>
    <property type="evidence" value="ECO:0007669"/>
    <property type="project" value="InterPro"/>
</dbReference>
<sequence>MECRLLNDQSRVFERADPYRVSDYVNEYVGSHRIRLPTVGRPEASLYHRRFAELDLCRISYGDSVRVTSTALDSIYHLQLFINGHCLWRCRGEEHYFVPGEMLLINPDDPVDLTYSNDCDKFIVKLPVSLLEATCREHRWLLPKEGIRFTSARNDLKALDGFVSLMALICQEAEAMTSLPQIQEHYARIVASKLLSLLKHNVDPLATCAQATSFEQISAYIDSHLAHDISVEQLATLARVSVRSLYALFERHANASPRDYIRQRKLDHIHTILSDPNAQVRSVTEIALDHGFLHLGRFSQAYRQRFGELPSETFKRHR</sequence>
<evidence type="ECO:0000256" key="6">
    <source>
        <dbReference type="ARBA" id="ARBA00037345"/>
    </source>
</evidence>
<dbReference type="PROSITE" id="PS00041">
    <property type="entry name" value="HTH_ARAC_FAMILY_1"/>
    <property type="match status" value="1"/>
</dbReference>
<keyword evidence="4" id="KW-0010">Activator</keyword>
<dbReference type="GO" id="GO:0005737">
    <property type="term" value="C:cytoplasm"/>
    <property type="evidence" value="ECO:0007669"/>
    <property type="project" value="UniProtKB-SubCell"/>
</dbReference>
<dbReference type="InterPro" id="IPR018062">
    <property type="entry name" value="HTH_AraC-typ_CS"/>
</dbReference>
<dbReference type="SUPFAM" id="SSF46689">
    <property type="entry name" value="Homeodomain-like"/>
    <property type="match status" value="1"/>
</dbReference>
<dbReference type="InterPro" id="IPR037923">
    <property type="entry name" value="HTH-like"/>
</dbReference>
<dbReference type="SMART" id="SM00342">
    <property type="entry name" value="HTH_ARAC"/>
    <property type="match status" value="1"/>
</dbReference>
<dbReference type="PANTHER" id="PTHR46796">
    <property type="entry name" value="HTH-TYPE TRANSCRIPTIONAL ACTIVATOR RHAS-RELATED"/>
    <property type="match status" value="1"/>
</dbReference>
<evidence type="ECO:0000256" key="3">
    <source>
        <dbReference type="ARBA" id="ARBA00023125"/>
    </source>
</evidence>
<dbReference type="AlphaFoldDB" id="A0A562PL65"/>
<comment type="function">
    <text evidence="6">Regulatory protein of the TOL plasmid xyl operons. XylS activates the xylXYZLTEGFJQKIH operon required for the degradation of toluene, m-xylene and p-xylene.</text>
</comment>
<evidence type="ECO:0000259" key="7">
    <source>
        <dbReference type="PROSITE" id="PS01124"/>
    </source>
</evidence>
<dbReference type="OrthoDB" id="6003540at2"/>
<dbReference type="GO" id="GO:0009893">
    <property type="term" value="P:positive regulation of metabolic process"/>
    <property type="evidence" value="ECO:0007669"/>
    <property type="project" value="UniProtKB-ARBA"/>
</dbReference>
<dbReference type="InterPro" id="IPR009057">
    <property type="entry name" value="Homeodomain-like_sf"/>
</dbReference>
<accession>A0A562PL65</accession>
<reference evidence="8 9" key="1">
    <citation type="journal article" date="2015" name="Stand. Genomic Sci.">
        <title>Genomic Encyclopedia of Bacterial and Archaeal Type Strains, Phase III: the genomes of soil and plant-associated and newly described type strains.</title>
        <authorList>
            <person name="Whitman W.B."/>
            <person name="Woyke T."/>
            <person name="Klenk H.P."/>
            <person name="Zhou Y."/>
            <person name="Lilburn T.G."/>
            <person name="Beck B.J."/>
            <person name="De Vos P."/>
            <person name="Vandamme P."/>
            <person name="Eisen J.A."/>
            <person name="Garrity G."/>
            <person name="Hugenholtz P."/>
            <person name="Kyrpides N.C."/>
        </authorList>
    </citation>
    <scope>NUCLEOTIDE SEQUENCE [LARGE SCALE GENOMIC DNA]</scope>
    <source>
        <strain evidence="8 9">CGMCC 1.6858</strain>
    </source>
</reference>
<evidence type="ECO:0000313" key="9">
    <source>
        <dbReference type="Proteomes" id="UP000316905"/>
    </source>
</evidence>
<evidence type="ECO:0000256" key="1">
    <source>
        <dbReference type="ARBA" id="ARBA00004496"/>
    </source>
</evidence>
<dbReference type="Pfam" id="PF14525">
    <property type="entry name" value="AraC_binding_2"/>
    <property type="match status" value="1"/>
</dbReference>
<dbReference type="SUPFAM" id="SSF51215">
    <property type="entry name" value="Regulatory protein AraC"/>
    <property type="match status" value="1"/>
</dbReference>
<dbReference type="Gene3D" id="1.10.10.60">
    <property type="entry name" value="Homeodomain-like"/>
    <property type="match status" value="1"/>
</dbReference>
<protein>
    <submittedName>
        <fullName evidence="8">AraC-like DNA-binding protein</fullName>
    </submittedName>
</protein>
<dbReference type="GO" id="GO:0043565">
    <property type="term" value="F:sequence-specific DNA binding"/>
    <property type="evidence" value="ECO:0007669"/>
    <property type="project" value="InterPro"/>
</dbReference>
<evidence type="ECO:0000313" key="8">
    <source>
        <dbReference type="EMBL" id="TWI45211.1"/>
    </source>
</evidence>
<evidence type="ECO:0000256" key="5">
    <source>
        <dbReference type="ARBA" id="ARBA00023163"/>
    </source>
</evidence>
<comment type="caution">
    <text evidence="8">The sequence shown here is derived from an EMBL/GenBank/DDBJ whole genome shotgun (WGS) entry which is preliminary data.</text>
</comment>
<feature type="domain" description="HTH araC/xylS-type" evidence="7">
    <location>
        <begin position="215"/>
        <end position="316"/>
    </location>
</feature>
<dbReference type="EMBL" id="VLKY01000039">
    <property type="protein sequence ID" value="TWI45211.1"/>
    <property type="molecule type" value="Genomic_DNA"/>
</dbReference>
<dbReference type="Pfam" id="PF12833">
    <property type="entry name" value="HTH_18"/>
    <property type="match status" value="1"/>
</dbReference>
<dbReference type="PROSITE" id="PS01124">
    <property type="entry name" value="HTH_ARAC_FAMILY_2"/>
    <property type="match status" value="1"/>
</dbReference>